<dbReference type="RefSeq" id="XP_024377159.1">
    <property type="nucleotide sequence ID" value="XM_024521391.2"/>
</dbReference>
<dbReference type="GeneID" id="112283091"/>
<dbReference type="InterPro" id="IPR051164">
    <property type="entry name" value="NmrA-like_oxidored"/>
</dbReference>
<dbReference type="InterPro" id="IPR008030">
    <property type="entry name" value="NmrA-like"/>
</dbReference>
<evidence type="ECO:0000256" key="1">
    <source>
        <dbReference type="ARBA" id="ARBA00006328"/>
    </source>
</evidence>
<dbReference type="PANTHER" id="PTHR42748">
    <property type="entry name" value="NITROGEN METABOLITE REPRESSION PROTEIN NMRA FAMILY MEMBER"/>
    <property type="match status" value="1"/>
</dbReference>
<keyword evidence="6" id="KW-1185">Reference proteome</keyword>
<dbReference type="OrthoDB" id="9997102at2759"/>
<dbReference type="InterPro" id="IPR036291">
    <property type="entry name" value="NAD(P)-bd_dom_sf"/>
</dbReference>
<reference evidence="4 6" key="1">
    <citation type="journal article" date="2008" name="Science">
        <title>The Physcomitrella genome reveals evolutionary insights into the conquest of land by plants.</title>
        <authorList>
            <person name="Rensing S."/>
            <person name="Lang D."/>
            <person name="Zimmer A."/>
            <person name="Terry A."/>
            <person name="Salamov A."/>
            <person name="Shapiro H."/>
            <person name="Nishiyama T."/>
            <person name="Perroud P.-F."/>
            <person name="Lindquist E."/>
            <person name="Kamisugi Y."/>
            <person name="Tanahashi T."/>
            <person name="Sakakibara K."/>
            <person name="Fujita T."/>
            <person name="Oishi K."/>
            <person name="Shin-I T."/>
            <person name="Kuroki Y."/>
            <person name="Toyoda A."/>
            <person name="Suzuki Y."/>
            <person name="Hashimoto A."/>
            <person name="Yamaguchi K."/>
            <person name="Sugano A."/>
            <person name="Kohara Y."/>
            <person name="Fujiyama A."/>
            <person name="Anterola A."/>
            <person name="Aoki S."/>
            <person name="Ashton N."/>
            <person name="Barbazuk W.B."/>
            <person name="Barker E."/>
            <person name="Bennetzen J."/>
            <person name="Bezanilla M."/>
            <person name="Blankenship R."/>
            <person name="Cho S.H."/>
            <person name="Dutcher S."/>
            <person name="Estelle M."/>
            <person name="Fawcett J.A."/>
            <person name="Gundlach H."/>
            <person name="Hanada K."/>
            <person name="Heyl A."/>
            <person name="Hicks K.A."/>
            <person name="Hugh J."/>
            <person name="Lohr M."/>
            <person name="Mayer K."/>
            <person name="Melkozernov A."/>
            <person name="Murata T."/>
            <person name="Nelson D."/>
            <person name="Pils B."/>
            <person name="Prigge M."/>
            <person name="Reiss B."/>
            <person name="Renner T."/>
            <person name="Rombauts S."/>
            <person name="Rushton P."/>
            <person name="Sanderfoot A."/>
            <person name="Schween G."/>
            <person name="Shiu S.-H."/>
            <person name="Stueber K."/>
            <person name="Theodoulou F.L."/>
            <person name="Tu H."/>
            <person name="Van de Peer Y."/>
            <person name="Verrier P.J."/>
            <person name="Waters E."/>
            <person name="Wood A."/>
            <person name="Yang L."/>
            <person name="Cove D."/>
            <person name="Cuming A."/>
            <person name="Hasebe M."/>
            <person name="Lucas S."/>
            <person name="Mishler D.B."/>
            <person name="Reski R."/>
            <person name="Grigoriev I."/>
            <person name="Quatrano R.S."/>
            <person name="Boore J.L."/>
        </authorList>
    </citation>
    <scope>NUCLEOTIDE SEQUENCE [LARGE SCALE GENOMIC DNA]</scope>
    <source>
        <strain evidence="5 6">cv. Gransden 2004</strain>
    </source>
</reference>
<dbReference type="eggNOG" id="ENOG502SB4U">
    <property type="taxonomic scope" value="Eukaryota"/>
</dbReference>
<dbReference type="PaxDb" id="3218-PP1S117_96V6.1"/>
<feature type="domain" description="NmrA-like" evidence="3">
    <location>
        <begin position="136"/>
        <end position="386"/>
    </location>
</feature>
<dbReference type="Pfam" id="PF05368">
    <property type="entry name" value="NmrA"/>
    <property type="match status" value="1"/>
</dbReference>
<evidence type="ECO:0000259" key="3">
    <source>
        <dbReference type="Pfam" id="PF05368"/>
    </source>
</evidence>
<accession>A9STK4</accession>
<dbReference type="Gramene" id="Pp3c6_28900V3.4">
    <property type="protein sequence ID" value="Pp3c6_28900V3.4"/>
    <property type="gene ID" value="Pp3c6_28900"/>
</dbReference>
<protein>
    <recommendedName>
        <fullName evidence="3">NmrA-like domain-containing protein</fullName>
    </recommendedName>
</protein>
<dbReference type="Gene3D" id="3.90.25.10">
    <property type="entry name" value="UDP-galactose 4-epimerase, domain 1"/>
    <property type="match status" value="1"/>
</dbReference>
<keyword evidence="2" id="KW-0521">NADP</keyword>
<reference evidence="5" key="3">
    <citation type="submission" date="2020-12" db="UniProtKB">
        <authorList>
            <consortium name="EnsemblPlants"/>
        </authorList>
    </citation>
    <scope>IDENTIFICATION</scope>
</reference>
<dbReference type="Gene3D" id="3.40.50.720">
    <property type="entry name" value="NAD(P)-binding Rossmann-like Domain"/>
    <property type="match status" value="1"/>
</dbReference>
<dbReference type="EMBL" id="ABEU02000006">
    <property type="protein sequence ID" value="PNR53235.1"/>
    <property type="molecule type" value="Genomic_DNA"/>
</dbReference>
<evidence type="ECO:0000313" key="6">
    <source>
        <dbReference type="Proteomes" id="UP000006727"/>
    </source>
</evidence>
<evidence type="ECO:0000313" key="4">
    <source>
        <dbReference type="EMBL" id="PNR53235.1"/>
    </source>
</evidence>
<reference evidence="4 6" key="2">
    <citation type="journal article" date="2018" name="Plant J.">
        <title>The Physcomitrella patens chromosome-scale assembly reveals moss genome structure and evolution.</title>
        <authorList>
            <person name="Lang D."/>
            <person name="Ullrich K.K."/>
            <person name="Murat F."/>
            <person name="Fuchs J."/>
            <person name="Jenkins J."/>
            <person name="Haas F.B."/>
            <person name="Piednoel M."/>
            <person name="Gundlach H."/>
            <person name="Van Bel M."/>
            <person name="Meyberg R."/>
            <person name="Vives C."/>
            <person name="Morata J."/>
            <person name="Symeonidi A."/>
            <person name="Hiss M."/>
            <person name="Muchero W."/>
            <person name="Kamisugi Y."/>
            <person name="Saleh O."/>
            <person name="Blanc G."/>
            <person name="Decker E.L."/>
            <person name="van Gessel N."/>
            <person name="Grimwood J."/>
            <person name="Hayes R.D."/>
            <person name="Graham S.W."/>
            <person name="Gunter L.E."/>
            <person name="McDaniel S.F."/>
            <person name="Hoernstein S.N.W."/>
            <person name="Larsson A."/>
            <person name="Li F.W."/>
            <person name="Perroud P.F."/>
            <person name="Phillips J."/>
            <person name="Ranjan P."/>
            <person name="Rokshar D.S."/>
            <person name="Rothfels C.J."/>
            <person name="Schneider L."/>
            <person name="Shu S."/>
            <person name="Stevenson D.W."/>
            <person name="Thummler F."/>
            <person name="Tillich M."/>
            <person name="Villarreal Aguilar J.C."/>
            <person name="Widiez T."/>
            <person name="Wong G.K."/>
            <person name="Wymore A."/>
            <person name="Zhang Y."/>
            <person name="Zimmer A.D."/>
            <person name="Quatrano R.S."/>
            <person name="Mayer K.F.X."/>
            <person name="Goodstein D."/>
            <person name="Casacuberta J.M."/>
            <person name="Vandepoele K."/>
            <person name="Reski R."/>
            <person name="Cuming A.C."/>
            <person name="Tuskan G.A."/>
            <person name="Maumus F."/>
            <person name="Salse J."/>
            <person name="Schmutz J."/>
            <person name="Rensing S.A."/>
        </authorList>
    </citation>
    <scope>NUCLEOTIDE SEQUENCE [LARGE SCALE GENOMIC DNA]</scope>
    <source>
        <strain evidence="5 6">cv. Gransden 2004</strain>
    </source>
</reference>
<organism evidence="4">
    <name type="scientific">Physcomitrium patens</name>
    <name type="common">Spreading-leaved earth moss</name>
    <name type="synonym">Physcomitrella patens</name>
    <dbReference type="NCBI Taxonomy" id="3218"/>
    <lineage>
        <taxon>Eukaryota</taxon>
        <taxon>Viridiplantae</taxon>
        <taxon>Streptophyta</taxon>
        <taxon>Embryophyta</taxon>
        <taxon>Bryophyta</taxon>
        <taxon>Bryophytina</taxon>
        <taxon>Bryopsida</taxon>
        <taxon>Funariidae</taxon>
        <taxon>Funariales</taxon>
        <taxon>Funariaceae</taxon>
        <taxon>Physcomitrium</taxon>
    </lineage>
</organism>
<proteinExistence type="inferred from homology"/>
<dbReference type="KEGG" id="ppp:112283091"/>
<dbReference type="HOGENOM" id="CLU_702829_0_0_1"/>
<dbReference type="EnsemblPlants" id="Pp3c6_28900V3.1">
    <property type="protein sequence ID" value="Pp3c6_28900V3.1"/>
    <property type="gene ID" value="Pp3c6_28900"/>
</dbReference>
<dbReference type="Gramene" id="Pp3c6_28900V3.1">
    <property type="protein sequence ID" value="Pp3c6_28900V3.1"/>
    <property type="gene ID" value="Pp3c6_28900"/>
</dbReference>
<dbReference type="PANTHER" id="PTHR42748:SF32">
    <property type="entry name" value="NMRA-LIKE DOMAIN-CONTAINING PROTEIN"/>
    <property type="match status" value="1"/>
</dbReference>
<dbReference type="SUPFAM" id="SSF51735">
    <property type="entry name" value="NAD(P)-binding Rossmann-fold domains"/>
    <property type="match status" value="1"/>
</dbReference>
<evidence type="ECO:0000256" key="2">
    <source>
        <dbReference type="ARBA" id="ARBA00022857"/>
    </source>
</evidence>
<sequence length="449" mass="48621">MALASASCFAALKPPGVDHHIASIVPICSEKFLGSARDCGYLTGSQSSRRLWESRNPASRIQTSHSPQILGYYTCNDRVHYCKPLENPALSTGFDCFVVESLQNLLVSHCRNIGGGGARKLIARAAGSMMQQGQNNDAILLVGVTGGTGRSAVNGLLASGIESSRLRFLTRSPEGAAARNLAGIGAQAIAGDLDDANSLSEVMKGVRAIYCHATSKDGAQADPAGEVRAERLVKAADSAGVEHIVYNSSGGAGHGISQVEQKFNIEKIFRDSGIRTTNLRATMFMEEFWKVYTRPQILKCAEVLISSCLCFVSGLHRGSFPFSMPSDKPLQLLSVKDMGLAAGIALKDPEEYGGVSLELAGDELTPAQMCEAYSKAQNSSVSHFSPPKFLFWFLNRDLYRIAKFLSEEGYEANIADCRRRFPGLLTFSEFLELTHWGDTSRTYADGFKY</sequence>
<dbReference type="EnsemblPlants" id="Pp3c6_28900V3.4">
    <property type="protein sequence ID" value="Pp3c6_28900V3.4"/>
    <property type="gene ID" value="Pp3c6_28900"/>
</dbReference>
<dbReference type="Proteomes" id="UP000006727">
    <property type="component" value="Chromosome 6"/>
</dbReference>
<comment type="similarity">
    <text evidence="1">Belongs to the NmrA-type oxidoreductase family.</text>
</comment>
<evidence type="ECO:0000313" key="5">
    <source>
        <dbReference type="EnsemblPlants" id="Pp3c6_28900V3.1"/>
    </source>
</evidence>
<name>A9STK4_PHYPA</name>
<gene>
    <name evidence="5" type="primary">LOC112283091</name>
    <name evidence="4" type="ORF">PHYPA_009611</name>
</gene>
<dbReference type="STRING" id="3218.A9STK4"/>
<dbReference type="AlphaFoldDB" id="A9STK4"/>